<organism evidence="1 2">
    <name type="scientific">Xylanibacter ruminicola</name>
    <name type="common">Prevotella ruminicola</name>
    <dbReference type="NCBI Taxonomy" id="839"/>
    <lineage>
        <taxon>Bacteria</taxon>
        <taxon>Pseudomonadati</taxon>
        <taxon>Bacteroidota</taxon>
        <taxon>Bacteroidia</taxon>
        <taxon>Bacteroidales</taxon>
        <taxon>Prevotellaceae</taxon>
        <taxon>Xylanibacter</taxon>
    </lineage>
</organism>
<protein>
    <recommendedName>
        <fullName evidence="3">Virulence factor SrfB</fullName>
    </recommendedName>
</protein>
<dbReference type="AlphaFoldDB" id="A0A1M6Z6U8"/>
<name>A0A1M6Z6U8_XYLRU</name>
<dbReference type="EMBL" id="FRBD01000042">
    <property type="protein sequence ID" value="SHL26112.1"/>
    <property type="molecule type" value="Genomic_DNA"/>
</dbReference>
<gene>
    <name evidence="1" type="ORF">SAMN05216463_1423</name>
</gene>
<proteinExistence type="predicted"/>
<dbReference type="Pfam" id="PF07520">
    <property type="entry name" value="SrfB"/>
    <property type="match status" value="1"/>
</dbReference>
<evidence type="ECO:0000313" key="2">
    <source>
        <dbReference type="Proteomes" id="UP000184130"/>
    </source>
</evidence>
<accession>A0A1M6Z6U8</accession>
<evidence type="ECO:0008006" key="3">
    <source>
        <dbReference type="Google" id="ProtNLM"/>
    </source>
</evidence>
<sequence>MWYHEWYDTENGEWRLDPVYELRTDDECYYYNKLKLHKGGYLSDPTIEIDVNELKNDGILPLRIEDENCAGVKGDIFSMTFSDKDNKLASYENVWLPFPYFFKRTPKRFKFGPLNWARVKLIPKGEEKGKKDYNVLLAFDTRARYENDEYDECPVFPDVFREDMDFELCNNEFYLMDYCSPNNNWSYIDEYLLHLVHPGIQRVSQIKGANVRRMAYIASYTFLINYLAKQGTFPKVKLYKDTDVEIKDVDMVVDIGNSRTTALLIEDNTNFNQVRQLELVDYTNMIKEVDDSILINKHNEPFDMRLAFRKVDFGDFGIKDSKQFVYPSLVRLGQEANSLIHLATNSADEVESLSTYSSPKRYLWDWRPNKEEWQFLVLDGEKDDHILNVRGITNQLKSDGKLDLAGESGSSFHYSRRSLMTFSFLEMLIQAKTQINGENHRSTKTGFGKPSMPRKVRRIIVTCPTAMSKVEREALIHCAKDAVILLENFEYKNPADNAKPGKSVEVIPAVRSMKDDDGSWYYDEATCSQLVYMYGEVGHKYKGCCQEFFNLYGKIEEGDEQPSITVGSLDIGAGTSDLMISKYTYIKGDVTTITPDPKFYDSYYFAGDDMLHALIKNIMLLDENSAFRTELKDLSTREYRQRIKDFFGEDYNGQTISDRVLRKDFNIQYSVPLMCYFLELLKQDSKDCVVKYSDVFSDCPPNDVVINEFKRKLNIDITALNWRFNKETVSEVVRKEFEPLLKKVATIMYSYACDIVLLSGRPASLPAIRDIFLKYYSVSPNRLIVLNDYYVGDWYPFGENTGYIKNAKTIVAIGGVIGHYASELSNLNKFIINLDLLKENLKSTVNFIEASREGQPIEYFITPDQNRGDLTVSSIPETLNVRQIGMDSYPCRALYSIDFNRHKMADKIRKKAILGNEDCPTDAKVMGLVNETIDALKKRMPFKMTIERDNEDKENLSISAITDKDGNDIMDGNLEIHIQSLGVDEQYWLDSGAFDF</sequence>
<dbReference type="Proteomes" id="UP000184130">
    <property type="component" value="Unassembled WGS sequence"/>
</dbReference>
<reference evidence="1 2" key="1">
    <citation type="submission" date="2016-11" db="EMBL/GenBank/DDBJ databases">
        <authorList>
            <person name="Jaros S."/>
            <person name="Januszkiewicz K."/>
            <person name="Wedrychowicz H."/>
        </authorList>
    </citation>
    <scope>NUCLEOTIDE SEQUENCE [LARGE SCALE GENOMIC DNA]</scope>
    <source>
        <strain evidence="1 2">KHT3</strain>
    </source>
</reference>
<evidence type="ECO:0000313" key="1">
    <source>
        <dbReference type="EMBL" id="SHL26112.1"/>
    </source>
</evidence>
<dbReference type="InterPro" id="IPR009216">
    <property type="entry name" value="Virulence_factor_SrfB"/>
</dbReference>